<comment type="caution">
    <text evidence="3">The sequence shown here is derived from an EMBL/GenBank/DDBJ whole genome shotgun (WGS) entry which is preliminary data.</text>
</comment>
<keyword evidence="2" id="KW-0472">Membrane</keyword>
<keyword evidence="2" id="KW-1133">Transmembrane helix</keyword>
<dbReference type="InterPro" id="IPR011042">
    <property type="entry name" value="6-blade_b-propeller_TolB-like"/>
</dbReference>
<dbReference type="AlphaFoldDB" id="A0A0G1XI29"/>
<proteinExistence type="predicted"/>
<feature type="transmembrane region" description="Helical" evidence="2">
    <location>
        <begin position="7"/>
        <end position="29"/>
    </location>
</feature>
<name>A0A0G1XI29_9BACT</name>
<gene>
    <name evidence="3" type="ORF">UY72_C0008G0008</name>
</gene>
<evidence type="ECO:0000313" key="3">
    <source>
        <dbReference type="EMBL" id="KKW30575.1"/>
    </source>
</evidence>
<dbReference type="Gene3D" id="2.120.10.30">
    <property type="entry name" value="TolB, C-terminal domain"/>
    <property type="match status" value="1"/>
</dbReference>
<protein>
    <recommendedName>
        <fullName evidence="5">Protein TolB</fullName>
    </recommendedName>
</protein>
<dbReference type="Proteomes" id="UP000034846">
    <property type="component" value="Unassembled WGS sequence"/>
</dbReference>
<evidence type="ECO:0000256" key="2">
    <source>
        <dbReference type="SAM" id="Phobius"/>
    </source>
</evidence>
<evidence type="ECO:0000256" key="1">
    <source>
        <dbReference type="SAM" id="MobiDB-lite"/>
    </source>
</evidence>
<accession>A0A0G1XI29</accession>
<reference evidence="3 4" key="1">
    <citation type="journal article" date="2015" name="Nature">
        <title>rRNA introns, odd ribosomes, and small enigmatic genomes across a large radiation of phyla.</title>
        <authorList>
            <person name="Brown C.T."/>
            <person name="Hug L.A."/>
            <person name="Thomas B.C."/>
            <person name="Sharon I."/>
            <person name="Castelle C.J."/>
            <person name="Singh A."/>
            <person name="Wilkins M.J."/>
            <person name="Williams K.H."/>
            <person name="Banfield J.F."/>
        </authorList>
    </citation>
    <scope>NUCLEOTIDE SEQUENCE [LARGE SCALE GENOMIC DNA]</scope>
</reference>
<feature type="region of interest" description="Disordered" evidence="1">
    <location>
        <begin position="41"/>
        <end position="82"/>
    </location>
</feature>
<dbReference type="SUPFAM" id="SSF82171">
    <property type="entry name" value="DPP6 N-terminal domain-like"/>
    <property type="match status" value="1"/>
</dbReference>
<evidence type="ECO:0000313" key="4">
    <source>
        <dbReference type="Proteomes" id="UP000034846"/>
    </source>
</evidence>
<dbReference type="EMBL" id="LCRD01000008">
    <property type="protein sequence ID" value="KKW30575.1"/>
    <property type="molecule type" value="Genomic_DNA"/>
</dbReference>
<keyword evidence="2" id="KW-0812">Transmembrane</keyword>
<evidence type="ECO:0008006" key="5">
    <source>
        <dbReference type="Google" id="ProtNLM"/>
    </source>
</evidence>
<sequence length="407" mass="43280">MSERTTFILKLLAILAATGLLGFALYFVFFRQEVPQADEVVDEGTQTVGGLPSSGLGGDRTADNQDGTSQEDDGRLPPSEVADGGATFTNLLTSSRIVSPTVTATGAVAYYDPADGRFYTIDTEGNVVELSRTQFPQAESVVFADNATAAVIEFPDGSNVIYDFNAAKQVSLPNHWEEFSFTDDGSQVVGKSIGSDESNRALIITSTDGSGTEVIASLGNNDEKVDVNVSPSNTIVGFSRTGGVMNAFGRQEIYLIGLDGEASGVLIVDGSSFSGIWSPDGAHLLYSVANPSDDYRAALWYVDSQGDRKGDIRLNIGVKTTVDKCTFASTDTIYCAVPREMPAGGGSDSSSIDSYDDVYKISLPSGRATLIAIPAADTRMYNLRTSDDAGSLYYTDSSGRLNYIRLK</sequence>
<organism evidence="3 4">
    <name type="scientific">Candidatus Uhrbacteria bacterium GW2011_GWD2_52_7</name>
    <dbReference type="NCBI Taxonomy" id="1618989"/>
    <lineage>
        <taxon>Bacteria</taxon>
        <taxon>Candidatus Uhriibacteriota</taxon>
    </lineage>
</organism>